<keyword evidence="2 4" id="KW-0472">Membrane</keyword>
<dbReference type="AlphaFoldDB" id="A0A1Z4VMH5"/>
<evidence type="ECO:0000256" key="4">
    <source>
        <dbReference type="PROSITE-ProRule" id="PRU00473"/>
    </source>
</evidence>
<feature type="domain" description="OmpA-like" evidence="5">
    <location>
        <begin position="93"/>
        <end position="216"/>
    </location>
</feature>
<proteinExistence type="predicted"/>
<dbReference type="Proteomes" id="UP000218765">
    <property type="component" value="Chromosome"/>
</dbReference>
<sequence length="222" mass="24117">MFDTTQCSRLSRSWIGVVLSAGLVLLAVPVAQAEPVGYVSESAGGIVRSDYGECVHTSGWSESLAIMECEPGLAAAEQPAETEVAAMEPAPEPVLRRINLSSDTYFEFDRAVLTREGMDKLNEIARTLKQARDPSIHIVGHADRIGAEDYNLKLSRDRAHAVEQYLVQQGVPAQALQVSAMGESSPVKECAGMRGQALIDCLGPNRRTEIEFSAFEVVEPER</sequence>
<dbReference type="KEGG" id="ttc:FOKN1_0415"/>
<dbReference type="Gene3D" id="3.30.1330.60">
    <property type="entry name" value="OmpA-like domain"/>
    <property type="match status" value="1"/>
</dbReference>
<dbReference type="OrthoDB" id="9805832at2"/>
<dbReference type="InterPro" id="IPR006664">
    <property type="entry name" value="OMP_bac"/>
</dbReference>
<evidence type="ECO:0000256" key="3">
    <source>
        <dbReference type="ARBA" id="ARBA00023237"/>
    </source>
</evidence>
<dbReference type="PRINTS" id="PR01021">
    <property type="entry name" value="OMPADOMAIN"/>
</dbReference>
<dbReference type="SUPFAM" id="SSF103088">
    <property type="entry name" value="OmpA-like"/>
    <property type="match status" value="1"/>
</dbReference>
<gene>
    <name evidence="6" type="ORF">FOKN1_0415</name>
</gene>
<dbReference type="PANTHER" id="PTHR30329:SF21">
    <property type="entry name" value="LIPOPROTEIN YIAD-RELATED"/>
    <property type="match status" value="1"/>
</dbReference>
<reference evidence="6 7" key="1">
    <citation type="submission" date="2017-05" db="EMBL/GenBank/DDBJ databases">
        <title>Thiocyanate degradation by Thiohalobacter thiocyanaticus FOKN1.</title>
        <authorList>
            <person name="Oshiki M."/>
            <person name="Fukushima T."/>
            <person name="Kawano S."/>
            <person name="Nakagawa J."/>
        </authorList>
    </citation>
    <scope>NUCLEOTIDE SEQUENCE [LARGE SCALE GENOMIC DNA]</scope>
    <source>
        <strain evidence="6 7">FOKN1</strain>
    </source>
</reference>
<organism evidence="6 7">
    <name type="scientific">Thiohalobacter thiocyanaticus</name>
    <dbReference type="NCBI Taxonomy" id="585455"/>
    <lineage>
        <taxon>Bacteria</taxon>
        <taxon>Pseudomonadati</taxon>
        <taxon>Pseudomonadota</taxon>
        <taxon>Gammaproteobacteria</taxon>
        <taxon>Thiohalobacterales</taxon>
        <taxon>Thiohalobacteraceae</taxon>
        <taxon>Thiohalobacter</taxon>
    </lineage>
</organism>
<evidence type="ECO:0000313" key="7">
    <source>
        <dbReference type="Proteomes" id="UP000218765"/>
    </source>
</evidence>
<evidence type="ECO:0000259" key="5">
    <source>
        <dbReference type="PROSITE" id="PS51123"/>
    </source>
</evidence>
<dbReference type="Pfam" id="PF00691">
    <property type="entry name" value="OmpA"/>
    <property type="match status" value="1"/>
</dbReference>
<dbReference type="PROSITE" id="PS51123">
    <property type="entry name" value="OMPA_2"/>
    <property type="match status" value="1"/>
</dbReference>
<dbReference type="InterPro" id="IPR050330">
    <property type="entry name" value="Bact_OuterMem_StrucFunc"/>
</dbReference>
<comment type="subcellular location">
    <subcellularLocation>
        <location evidence="1">Cell outer membrane</location>
    </subcellularLocation>
</comment>
<keyword evidence="7" id="KW-1185">Reference proteome</keyword>
<dbReference type="EMBL" id="AP018052">
    <property type="protein sequence ID" value="BAZ92819.1"/>
    <property type="molecule type" value="Genomic_DNA"/>
</dbReference>
<accession>A0A1Z4VMH5</accession>
<dbReference type="InterPro" id="IPR036737">
    <property type="entry name" value="OmpA-like_sf"/>
</dbReference>
<evidence type="ECO:0000256" key="2">
    <source>
        <dbReference type="ARBA" id="ARBA00023136"/>
    </source>
</evidence>
<protein>
    <submittedName>
        <fullName evidence="6">Membrane protein</fullName>
    </submittedName>
</protein>
<dbReference type="PANTHER" id="PTHR30329">
    <property type="entry name" value="STATOR ELEMENT OF FLAGELLAR MOTOR COMPLEX"/>
    <property type="match status" value="1"/>
</dbReference>
<evidence type="ECO:0000256" key="1">
    <source>
        <dbReference type="ARBA" id="ARBA00004442"/>
    </source>
</evidence>
<dbReference type="GO" id="GO:0009279">
    <property type="term" value="C:cell outer membrane"/>
    <property type="evidence" value="ECO:0007669"/>
    <property type="project" value="UniProtKB-SubCell"/>
</dbReference>
<evidence type="ECO:0000313" key="6">
    <source>
        <dbReference type="EMBL" id="BAZ92819.1"/>
    </source>
</evidence>
<dbReference type="CDD" id="cd07185">
    <property type="entry name" value="OmpA_C-like"/>
    <property type="match status" value="1"/>
</dbReference>
<dbReference type="InterPro" id="IPR006665">
    <property type="entry name" value="OmpA-like"/>
</dbReference>
<name>A0A1Z4VMH5_9GAMM</name>
<keyword evidence="3" id="KW-0998">Cell outer membrane</keyword>
<dbReference type="RefSeq" id="WP_157745241.1">
    <property type="nucleotide sequence ID" value="NZ_AP018052.1"/>
</dbReference>